<feature type="signal peptide" evidence="1">
    <location>
        <begin position="1"/>
        <end position="19"/>
    </location>
</feature>
<dbReference type="GeneID" id="61305788"/>
<evidence type="ECO:0000313" key="5">
    <source>
        <dbReference type="Proteomes" id="UP000247515"/>
    </source>
</evidence>
<accession>A0A1A5XF20</accession>
<dbReference type="EMBL" id="FNZM01000013">
    <property type="protein sequence ID" value="SEK02310.1"/>
    <property type="molecule type" value="Genomic_DNA"/>
</dbReference>
<sequence>MKRLFLAALAGVWTASAFAHTCTEGPQVRIEGDAPGAISYDIYSHLYPLSAQKLARLANAQQVTMIPDGTIACTIADDGVDDPRAVLINGPHGQMSYWLSEDYVKPLS</sequence>
<dbReference type="Proteomes" id="UP000183529">
    <property type="component" value="Unassembled WGS sequence"/>
</dbReference>
<comment type="caution">
    <text evidence="3">The sequence shown here is derived from an EMBL/GenBank/DDBJ whole genome shotgun (WGS) entry which is preliminary data.</text>
</comment>
<name>A0A1A5XF20_9BURK</name>
<feature type="chain" id="PRO_5015053626" evidence="1">
    <location>
        <begin position="20"/>
        <end position="108"/>
    </location>
</feature>
<evidence type="ECO:0000256" key="1">
    <source>
        <dbReference type="SAM" id="SignalP"/>
    </source>
</evidence>
<evidence type="ECO:0000313" key="4">
    <source>
        <dbReference type="Proteomes" id="UP000183529"/>
    </source>
</evidence>
<dbReference type="OrthoDB" id="9100365at2"/>
<proteinExistence type="predicted"/>
<dbReference type="AlphaFoldDB" id="A0A1A5XF20"/>
<keyword evidence="5" id="KW-1185">Reference proteome</keyword>
<keyword evidence="1" id="KW-0732">Signal</keyword>
<evidence type="ECO:0000313" key="3">
    <source>
        <dbReference type="EMBL" id="SEK02310.1"/>
    </source>
</evidence>
<dbReference type="RefSeq" id="WP_065059851.1">
    <property type="nucleotide sequence ID" value="NZ_CADFGN010000001.1"/>
</dbReference>
<dbReference type="EMBL" id="QJJV01000009">
    <property type="protein sequence ID" value="PXX15821.1"/>
    <property type="molecule type" value="Genomic_DNA"/>
</dbReference>
<protein>
    <submittedName>
        <fullName evidence="3">Uncharacterized protein</fullName>
    </submittedName>
</protein>
<gene>
    <name evidence="2" type="ORF">C7400_109156</name>
    <name evidence="3" type="ORF">SAMN05216550_113156</name>
</gene>
<reference evidence="2 5" key="2">
    <citation type="submission" date="2018-05" db="EMBL/GenBank/DDBJ databases">
        <title>Genomic Encyclopedia of Type Strains, Phase IV (KMG-V): Genome sequencing to study the core and pangenomes of soil and plant-associated prokaryotes.</title>
        <authorList>
            <person name="Whitman W."/>
        </authorList>
    </citation>
    <scope>NUCLEOTIDE SEQUENCE [LARGE SCALE GENOMIC DNA]</scope>
    <source>
        <strain evidence="2 5">SIr-6563</strain>
    </source>
</reference>
<organism evidence="3 4">
    <name type="scientific">Paraburkholderia tropica</name>
    <dbReference type="NCBI Taxonomy" id="92647"/>
    <lineage>
        <taxon>Bacteria</taxon>
        <taxon>Pseudomonadati</taxon>
        <taxon>Pseudomonadota</taxon>
        <taxon>Betaproteobacteria</taxon>
        <taxon>Burkholderiales</taxon>
        <taxon>Burkholderiaceae</taxon>
        <taxon>Paraburkholderia</taxon>
    </lineage>
</organism>
<reference evidence="3 4" key="1">
    <citation type="submission" date="2016-10" db="EMBL/GenBank/DDBJ databases">
        <authorList>
            <person name="Varghese N."/>
            <person name="Submissions S."/>
        </authorList>
    </citation>
    <scope>NUCLEOTIDE SEQUENCE [LARGE SCALE GENOMIC DNA]</scope>
    <source>
        <strain evidence="3 4">LMG 22274</strain>
    </source>
</reference>
<dbReference type="Proteomes" id="UP000247515">
    <property type="component" value="Unassembled WGS sequence"/>
</dbReference>
<evidence type="ECO:0000313" key="2">
    <source>
        <dbReference type="EMBL" id="PXX15821.1"/>
    </source>
</evidence>